<comment type="caution">
    <text evidence="2">The sequence shown here is derived from an EMBL/GenBank/DDBJ whole genome shotgun (WGS) entry which is preliminary data.</text>
</comment>
<evidence type="ECO:0000256" key="1">
    <source>
        <dbReference type="SAM" id="SignalP"/>
    </source>
</evidence>
<dbReference type="HOGENOM" id="CLU_1754907_0_0_6"/>
<dbReference type="PATRIC" id="fig|421052.3.peg.3396"/>
<accession>S3MS43</accession>
<dbReference type="eggNOG" id="ENOG5031RYN">
    <property type="taxonomic scope" value="Bacteria"/>
</dbReference>
<keyword evidence="1" id="KW-0732">Signal</keyword>
<dbReference type="Proteomes" id="UP000014568">
    <property type="component" value="Unassembled WGS sequence"/>
</dbReference>
<name>S3MS43_9GAMM</name>
<sequence length="148" mass="16868">MIKKILFCASFSLMIIQSAWADNNHQLEARVKEKLGTKVLTEKEVYAGADQTNLLYAHCIGETAAKLKTMYPDIKQQIVIQTVNEACEYPEDRYGIYSILLASTIAMKKPLSERQAAVYLEKEYEKIGRDQANAEQREAIYKKLGIMK</sequence>
<evidence type="ECO:0000313" key="3">
    <source>
        <dbReference type="Proteomes" id="UP000014568"/>
    </source>
</evidence>
<dbReference type="EMBL" id="ATGI01000038">
    <property type="protein sequence ID" value="EPF70437.1"/>
    <property type="molecule type" value="Genomic_DNA"/>
</dbReference>
<feature type="signal peptide" evidence="1">
    <location>
        <begin position="1"/>
        <end position="21"/>
    </location>
</feature>
<evidence type="ECO:0000313" key="2">
    <source>
        <dbReference type="EMBL" id="EPF70437.1"/>
    </source>
</evidence>
<dbReference type="RefSeq" id="WP_016657823.1">
    <property type="nucleotide sequence ID" value="NZ_KE340355.1"/>
</dbReference>
<proteinExistence type="predicted"/>
<organism evidence="2 3">
    <name type="scientific">Acinetobacter rudis CIP 110305</name>
    <dbReference type="NCBI Taxonomy" id="421052"/>
    <lineage>
        <taxon>Bacteria</taxon>
        <taxon>Pseudomonadati</taxon>
        <taxon>Pseudomonadota</taxon>
        <taxon>Gammaproteobacteria</taxon>
        <taxon>Moraxellales</taxon>
        <taxon>Moraxellaceae</taxon>
        <taxon>Acinetobacter</taxon>
    </lineage>
</organism>
<feature type="chain" id="PRO_5004512217" evidence="1">
    <location>
        <begin position="22"/>
        <end position="148"/>
    </location>
</feature>
<dbReference type="AlphaFoldDB" id="S3MS43"/>
<protein>
    <submittedName>
        <fullName evidence="2">Uncharacterized protein</fullName>
    </submittedName>
</protein>
<dbReference type="OrthoDB" id="6692749at2"/>
<reference evidence="2 3" key="1">
    <citation type="submission" date="2013-06" db="EMBL/GenBank/DDBJ databases">
        <title>The Genome Sequence of Acinetobacter rudis CIP 110305.</title>
        <authorList>
            <consortium name="The Broad Institute Genome Sequencing Platform"/>
            <consortium name="The Broad Institute Genome Sequencing Center for Infectious Disease"/>
            <person name="Cerqueira G."/>
            <person name="Feldgarden M."/>
            <person name="Courvalin P."/>
            <person name="Perichon B."/>
            <person name="Grillot-Courvalin C."/>
            <person name="Clermont D."/>
            <person name="Rocha E."/>
            <person name="Yoon E.-J."/>
            <person name="Nemec A."/>
            <person name="Young S.K."/>
            <person name="Zeng Q."/>
            <person name="Gargeya S."/>
            <person name="Fitzgerald M."/>
            <person name="Abouelleil A."/>
            <person name="Alvarado L."/>
            <person name="Berlin A.M."/>
            <person name="Chapman S.B."/>
            <person name="Dewar J."/>
            <person name="Goldberg J."/>
            <person name="Griggs A."/>
            <person name="Gujja S."/>
            <person name="Hansen M."/>
            <person name="Howarth C."/>
            <person name="Imamovic A."/>
            <person name="Larimer J."/>
            <person name="McCowan C."/>
            <person name="Murphy C."/>
            <person name="Pearson M."/>
            <person name="Priest M."/>
            <person name="Roberts A."/>
            <person name="Saif S."/>
            <person name="Shea T."/>
            <person name="Sykes S."/>
            <person name="Wortman J."/>
            <person name="Nusbaum C."/>
            <person name="Birren B."/>
        </authorList>
    </citation>
    <scope>NUCLEOTIDE SEQUENCE [LARGE SCALE GENOMIC DNA]</scope>
    <source>
        <strain evidence="2 3">CIP 110305</strain>
    </source>
</reference>
<gene>
    <name evidence="2" type="ORF">F945_03463</name>
</gene>
<keyword evidence="3" id="KW-1185">Reference proteome</keyword>